<dbReference type="SUPFAM" id="SSF55681">
    <property type="entry name" value="Class II aaRS and biotin synthetases"/>
    <property type="match status" value="1"/>
</dbReference>
<dbReference type="InterPro" id="IPR004408">
    <property type="entry name" value="Biotin_CoA_COase_ligase"/>
</dbReference>
<reference evidence="3 4" key="1">
    <citation type="submission" date="2018-10" db="EMBL/GenBank/DDBJ databases">
        <title>Natrarchaeobius chitinivorans gen. nov., sp. nov., and Natrarchaeobius haloalkaliphilus sp. nov., alkaliphilic, chitin-utilizing haloarchaea from hypersaline alkaline lakes.</title>
        <authorList>
            <person name="Sorokin D.Y."/>
            <person name="Elcheninov A.G."/>
            <person name="Kostrikina N.A."/>
            <person name="Bale N.J."/>
            <person name="Sinninghe Damste J.S."/>
            <person name="Khijniak T.V."/>
            <person name="Kublanov I.V."/>
            <person name="Toshchakov S.V."/>
        </authorList>
    </citation>
    <scope>NUCLEOTIDE SEQUENCE [LARGE SCALE GENOMIC DNA]</scope>
    <source>
        <strain evidence="3 4">AArcht4T</strain>
    </source>
</reference>
<dbReference type="HAMAP" id="MF_00978">
    <property type="entry name" value="Bifunct_BirA"/>
    <property type="match status" value="1"/>
</dbReference>
<dbReference type="InterPro" id="IPR004143">
    <property type="entry name" value="BPL_LPL_catalytic"/>
</dbReference>
<gene>
    <name evidence="3" type="ORF">EA473_05010</name>
</gene>
<dbReference type="Pfam" id="PF08279">
    <property type="entry name" value="HTH_11"/>
    <property type="match status" value="1"/>
</dbReference>
<evidence type="ECO:0000313" key="3">
    <source>
        <dbReference type="EMBL" id="RQG96684.1"/>
    </source>
</evidence>
<dbReference type="OrthoDB" id="46252at2157"/>
<dbReference type="Gene3D" id="3.30.930.10">
    <property type="entry name" value="Bira Bifunctional Protein, Domain 2"/>
    <property type="match status" value="1"/>
</dbReference>
<comment type="caution">
    <text evidence="3">The sequence shown here is derived from an EMBL/GenBank/DDBJ whole genome shotgun (WGS) entry which is preliminary data.</text>
</comment>
<dbReference type="InterPro" id="IPR030855">
    <property type="entry name" value="Bifunct_BirA"/>
</dbReference>
<dbReference type="Gene3D" id="2.30.30.100">
    <property type="match status" value="1"/>
</dbReference>
<dbReference type="InterPro" id="IPR036388">
    <property type="entry name" value="WH-like_DNA-bd_sf"/>
</dbReference>
<dbReference type="InterPro" id="IPR003142">
    <property type="entry name" value="BPL_C"/>
</dbReference>
<dbReference type="GO" id="GO:0004077">
    <property type="term" value="F:biotin--[biotin carboxyl-carrier protein] ligase activity"/>
    <property type="evidence" value="ECO:0007669"/>
    <property type="project" value="UniProtKB-EC"/>
</dbReference>
<feature type="domain" description="BPL/LPL catalytic" evidence="2">
    <location>
        <begin position="62"/>
        <end position="251"/>
    </location>
</feature>
<dbReference type="InterPro" id="IPR036390">
    <property type="entry name" value="WH_DNA-bd_sf"/>
</dbReference>
<evidence type="ECO:0000313" key="4">
    <source>
        <dbReference type="Proteomes" id="UP000282323"/>
    </source>
</evidence>
<evidence type="ECO:0000256" key="1">
    <source>
        <dbReference type="ARBA" id="ARBA00022598"/>
    </source>
</evidence>
<dbReference type="Pfam" id="PF03099">
    <property type="entry name" value="BPL_LplA_LipB"/>
    <property type="match status" value="1"/>
</dbReference>
<dbReference type="PROSITE" id="PS51733">
    <property type="entry name" value="BPL_LPL_CATALYTIC"/>
    <property type="match status" value="1"/>
</dbReference>
<dbReference type="PANTHER" id="PTHR12835:SF5">
    <property type="entry name" value="BIOTIN--PROTEIN LIGASE"/>
    <property type="match status" value="1"/>
</dbReference>
<evidence type="ECO:0000259" key="2">
    <source>
        <dbReference type="PROSITE" id="PS51733"/>
    </source>
</evidence>
<dbReference type="PANTHER" id="PTHR12835">
    <property type="entry name" value="BIOTIN PROTEIN LIGASE"/>
    <property type="match status" value="1"/>
</dbReference>
<keyword evidence="1 3" id="KW-0436">Ligase</keyword>
<name>A0A3N6M7Q5_NATCH</name>
<dbReference type="EC" id="6.3.4.15" evidence="3"/>
<organism evidence="3 4">
    <name type="scientific">Natrarchaeobius chitinivorans</name>
    <dbReference type="NCBI Taxonomy" id="1679083"/>
    <lineage>
        <taxon>Archaea</taxon>
        <taxon>Methanobacteriati</taxon>
        <taxon>Methanobacteriota</taxon>
        <taxon>Stenosarchaea group</taxon>
        <taxon>Halobacteria</taxon>
        <taxon>Halobacteriales</taxon>
        <taxon>Natrialbaceae</taxon>
        <taxon>Natrarchaeobius</taxon>
    </lineage>
</organism>
<dbReference type="AlphaFoldDB" id="A0A3N6M7Q5"/>
<dbReference type="GO" id="GO:0006355">
    <property type="term" value="P:regulation of DNA-templated transcription"/>
    <property type="evidence" value="ECO:0007669"/>
    <property type="project" value="InterPro"/>
</dbReference>
<dbReference type="CDD" id="cd16442">
    <property type="entry name" value="BPL"/>
    <property type="match status" value="1"/>
</dbReference>
<proteinExistence type="inferred from homology"/>
<protein>
    <submittedName>
        <fullName evidence="3">Biotin--[acetyl-CoA-carboxylase] ligase</fullName>
        <ecNumber evidence="3">6.3.4.15</ecNumber>
    </submittedName>
</protein>
<keyword evidence="4" id="KW-1185">Reference proteome</keyword>
<dbReference type="CDD" id="cd00090">
    <property type="entry name" value="HTH_ARSR"/>
    <property type="match status" value="1"/>
</dbReference>
<dbReference type="SUPFAM" id="SSF46785">
    <property type="entry name" value="Winged helix' DNA-binding domain"/>
    <property type="match status" value="1"/>
</dbReference>
<dbReference type="InterPro" id="IPR013196">
    <property type="entry name" value="HTH_11"/>
</dbReference>
<dbReference type="Pfam" id="PF02237">
    <property type="entry name" value="BPL_C"/>
    <property type="match status" value="1"/>
</dbReference>
<dbReference type="Gene3D" id="1.10.10.10">
    <property type="entry name" value="Winged helix-like DNA-binding domain superfamily/Winged helix DNA-binding domain"/>
    <property type="match status" value="1"/>
</dbReference>
<dbReference type="Proteomes" id="UP000282323">
    <property type="component" value="Unassembled WGS sequence"/>
</dbReference>
<dbReference type="InterPro" id="IPR011991">
    <property type="entry name" value="ArsR-like_HTH"/>
</dbReference>
<accession>A0A3N6M7Q5</accession>
<dbReference type="InterPro" id="IPR045864">
    <property type="entry name" value="aa-tRNA-synth_II/BPL/LPL"/>
</dbReference>
<dbReference type="NCBIfam" id="TIGR00121">
    <property type="entry name" value="birA_ligase"/>
    <property type="match status" value="1"/>
</dbReference>
<dbReference type="EMBL" id="REGA01000003">
    <property type="protein sequence ID" value="RQG96684.1"/>
    <property type="molecule type" value="Genomic_DNA"/>
</dbReference>
<dbReference type="RefSeq" id="WP_124194553.1">
    <property type="nucleotide sequence ID" value="NZ_REGA01000003.1"/>
</dbReference>
<dbReference type="GO" id="GO:0005737">
    <property type="term" value="C:cytoplasm"/>
    <property type="evidence" value="ECO:0007669"/>
    <property type="project" value="TreeGrafter"/>
</dbReference>
<sequence length="312" mass="33827">MNETRRTILERIGDGPVSGPDLAADLEISRAAVWKHIEGLRDAEFDIESGPNGYELVAVDAYNGPAVEYGLEAPFSIEYHDSVGSTNERARALAVEGRADVAVLADEQTGGRGRLEREWASPSGGVWVSVVTRPEISPSRAPLFTLAASVATARAAREASVDARIKWPNDVVVPVGESGEYRKLAGALTEMEGETDRIEWLVVGVGINANLDQEALPDGATSIREEAGDVDRRRFVQRLLEEFDRYRNDLEGVVSAWRELTLTLGQRVRVDRPAGEVIGEAVDVTGNGALVVESDDERVVVSAGDCEHLRPI</sequence>